<feature type="region of interest" description="Disordered" evidence="2">
    <location>
        <begin position="1"/>
        <end position="31"/>
    </location>
</feature>
<feature type="compositionally biased region" description="Polar residues" evidence="2">
    <location>
        <begin position="296"/>
        <end position="311"/>
    </location>
</feature>
<organism evidence="3 4">
    <name type="scientific">Trypanosoma cruzi marinkellei</name>
    <dbReference type="NCBI Taxonomy" id="85056"/>
    <lineage>
        <taxon>Eukaryota</taxon>
        <taxon>Discoba</taxon>
        <taxon>Euglenozoa</taxon>
        <taxon>Kinetoplastea</taxon>
        <taxon>Metakinetoplastina</taxon>
        <taxon>Trypanosomatida</taxon>
        <taxon>Trypanosomatidae</taxon>
        <taxon>Trypanosoma</taxon>
        <taxon>Schizotrypanum</taxon>
    </lineage>
</organism>
<dbReference type="Proteomes" id="UP000007350">
    <property type="component" value="Unassembled WGS sequence"/>
</dbReference>
<evidence type="ECO:0000256" key="2">
    <source>
        <dbReference type="SAM" id="MobiDB-lite"/>
    </source>
</evidence>
<feature type="region of interest" description="Disordered" evidence="2">
    <location>
        <begin position="284"/>
        <end position="336"/>
    </location>
</feature>
<dbReference type="AlphaFoldDB" id="K2NJA1"/>
<accession>K2NJA1</accession>
<evidence type="ECO:0000256" key="1">
    <source>
        <dbReference type="SAM" id="Coils"/>
    </source>
</evidence>
<keyword evidence="1" id="KW-0175">Coiled coil</keyword>
<gene>
    <name evidence="3" type="ORF">MOQ_001961</name>
</gene>
<keyword evidence="4" id="KW-1185">Reference proteome</keyword>
<dbReference type="OrthoDB" id="247200at2759"/>
<evidence type="ECO:0000313" key="4">
    <source>
        <dbReference type="Proteomes" id="UP000007350"/>
    </source>
</evidence>
<protein>
    <submittedName>
        <fullName evidence="3">Uncharacterized protein</fullName>
    </submittedName>
</protein>
<dbReference type="EMBL" id="AHKC01008227">
    <property type="protein sequence ID" value="EKF37834.1"/>
    <property type="molecule type" value="Genomic_DNA"/>
</dbReference>
<sequence length="336" mass="37840">MSDPNLFCRDSPLGTAAHPAKPRGLPHNTPPMSRICAETALKHWNIRRVLATARREKEKAKSMQVHLDALLAEKSRREKELQAAIASLPAPNEIAALKTRLDVAREHKRSSAKKINDSDAYLTCVSATTQGEYRGEARQNREYMELKRSTKALKDEVSLLKLQLQELTSNVNKNDVCKESRGSPGSGKKVDESPNVFKKILELKKEKEMWNERIRNATAAWHMATKREAKLTRLLEALKRQVVYKLQPSRNPAKSMKNKAKERPALEEIVADFVSHVESVNFLAASGSHQPEGDSASESPTLTREMNLSRQISRRGSYDQTQRVSFLGMDNDKNCS</sequence>
<comment type="caution">
    <text evidence="3">The sequence shown here is derived from an EMBL/GenBank/DDBJ whole genome shotgun (WGS) entry which is preliminary data.</text>
</comment>
<proteinExistence type="predicted"/>
<reference evidence="3 4" key="1">
    <citation type="journal article" date="2012" name="BMC Genomics">
        <title>Comparative genomic analysis of human infective Trypanosoma cruzi lineages with the bat-restricted subspecies T. cruzi marinkellei.</title>
        <authorList>
            <person name="Franzen O."/>
            <person name="Talavera-Lopez C."/>
            <person name="Ochaya S."/>
            <person name="Butler C.E."/>
            <person name="Messenger L.A."/>
            <person name="Lewis M.D."/>
            <person name="Llewellyn M.S."/>
            <person name="Marinkelle C.J."/>
            <person name="Tyler K.M."/>
            <person name="Miles M.A."/>
            <person name="Andersson B."/>
        </authorList>
    </citation>
    <scope>NUCLEOTIDE SEQUENCE [LARGE SCALE GENOMIC DNA]</scope>
    <source>
        <strain evidence="3 4">B7</strain>
    </source>
</reference>
<feature type="coiled-coil region" evidence="1">
    <location>
        <begin position="136"/>
        <end position="170"/>
    </location>
</feature>
<evidence type="ECO:0000313" key="3">
    <source>
        <dbReference type="EMBL" id="EKF37834.1"/>
    </source>
</evidence>
<name>K2NJA1_TRYCR</name>